<gene>
    <name evidence="2" type="ORF">A3O14_07670</name>
</gene>
<proteinExistence type="predicted"/>
<evidence type="ECO:0000313" key="3">
    <source>
        <dbReference type="Proteomes" id="UP000078520"/>
    </source>
</evidence>
<sequence>MKYVGVALYVFWLLLTMFKFESMPKDRNLSYRDVFFGNIVWYHNLRTLLFAAAVIITVVNAPLKIIYLLILISCVILGIICLRNFFNLVGNPWIDLGFLMGAIICGVLSGLFVFKM</sequence>
<dbReference type="OrthoDB" id="2329030at2"/>
<evidence type="ECO:0000313" key="2">
    <source>
        <dbReference type="EMBL" id="OAQ06706.1"/>
    </source>
</evidence>
<dbReference type="Proteomes" id="UP000078520">
    <property type="component" value="Unassembled WGS sequence"/>
</dbReference>
<feature type="transmembrane region" description="Helical" evidence="1">
    <location>
        <begin position="92"/>
        <end position="114"/>
    </location>
</feature>
<keyword evidence="1" id="KW-0472">Membrane</keyword>
<reference evidence="3" key="1">
    <citation type="submission" date="2016-03" db="EMBL/GenBank/DDBJ databases">
        <authorList>
            <person name="Johnson T.J."/>
            <person name="Youmans B."/>
            <person name="Case K."/>
            <person name="Noll S."/>
        </authorList>
    </citation>
    <scope>NUCLEOTIDE SEQUENCE [LARGE SCALE GENOMIC DNA]</scope>
    <source>
        <strain evidence="3">UMNLAv8</strain>
    </source>
</reference>
<protein>
    <submittedName>
        <fullName evidence="2">Uncharacterized protein</fullName>
    </submittedName>
</protein>
<keyword evidence="1" id="KW-0812">Transmembrane</keyword>
<accession>A0A179CD78</accession>
<dbReference type="EMBL" id="LVKI01000053">
    <property type="protein sequence ID" value="OAQ06706.1"/>
    <property type="molecule type" value="Genomic_DNA"/>
</dbReference>
<dbReference type="AlphaFoldDB" id="A0A179CD78"/>
<keyword evidence="1" id="KW-1133">Transmembrane helix</keyword>
<feature type="transmembrane region" description="Helical" evidence="1">
    <location>
        <begin position="66"/>
        <end position="86"/>
    </location>
</feature>
<dbReference type="RefSeq" id="WP_064208624.1">
    <property type="nucleotide sequence ID" value="NZ_LVKC01000023.1"/>
</dbReference>
<comment type="caution">
    <text evidence="2">The sequence shown here is derived from an EMBL/GenBank/DDBJ whole genome shotgun (WGS) entry which is preliminary data.</text>
</comment>
<evidence type="ECO:0000256" key="1">
    <source>
        <dbReference type="SAM" id="Phobius"/>
    </source>
</evidence>
<name>A0A179CD78_9LACO</name>
<organism evidence="2 3">
    <name type="scientific">Ligilactobacillus aviarius</name>
    <dbReference type="NCBI Taxonomy" id="1606"/>
    <lineage>
        <taxon>Bacteria</taxon>
        <taxon>Bacillati</taxon>
        <taxon>Bacillota</taxon>
        <taxon>Bacilli</taxon>
        <taxon>Lactobacillales</taxon>
        <taxon>Lactobacillaceae</taxon>
        <taxon>Ligilactobacillus</taxon>
    </lineage>
</organism>
<feature type="transmembrane region" description="Helical" evidence="1">
    <location>
        <begin position="40"/>
        <end position="59"/>
    </location>
</feature>